<accession>A0AA90UWF5</accession>
<evidence type="ECO:0000256" key="1">
    <source>
        <dbReference type="SAM" id="Coils"/>
    </source>
</evidence>
<evidence type="ECO:0000313" key="4">
    <source>
        <dbReference type="EMBL" id="MQN83018.1"/>
    </source>
</evidence>
<comment type="caution">
    <text evidence="4">The sequence shown here is derived from an EMBL/GenBank/DDBJ whole genome shotgun (WGS) entry which is preliminary data.</text>
</comment>
<gene>
    <name evidence="4" type="ORF">F7D74_03205</name>
</gene>
<evidence type="ECO:0000259" key="3">
    <source>
        <dbReference type="Pfam" id="PF19904"/>
    </source>
</evidence>
<keyword evidence="2" id="KW-1133">Transmembrane helix</keyword>
<dbReference type="InterPro" id="IPR045957">
    <property type="entry name" value="DUF6377"/>
</dbReference>
<dbReference type="RefSeq" id="WP_153118346.1">
    <property type="nucleotide sequence ID" value="NZ_VZCC01000014.1"/>
</dbReference>
<sequence length="571" mass="66660">MAKENYSKYEMNGVLKVLLLSVIALCMDTFALATPLYCKVYTLEELDVVIKNSNVYTHKYEQRIDVLKQKLRRANNDEERLAVSRDIFAKYYPFKLDSAYVYAERKLSLAKKLNVYEDSVYSELDIAGIFTKSGNCLEANRILSALDVSLMSNDMRLYYYGLYGQLYEALRQTAITSIQSEYYERRRLLYRDSLKNLNGLKSDWDKAEFLITNQKYTDALHILLASYKKLTVDDREMGYVAYSISDIYRQINDKDKEKQYLIISAMSDLKNSIKEYVSLRRLATLLYEEGDVTRAYLYMRKSMEDATFCNARLRIIEVSDALPIIDNAYDAMRKSERAHITLGLIIVSFLLLLVGALMIYTRKQLHRIAHARRALEESNKSLNEMNQKLNSLNTQLTSTNDKLNEANTALQETNSSLFESNKIKNIYIMEFMNKCSAYIDKLDAYRRSLNKLAANGGLQELYRRLKSSTIVEDEIEEFFEDFDRIFLRIFPEFVVSFNGLMKEDENIQPKKVGRLNTELRIYALLRLGIVENEKIAAFLRCSKQTVYSYRSRIRLRSLYPEDFEERVAKID</sequence>
<feature type="transmembrane region" description="Helical" evidence="2">
    <location>
        <begin position="340"/>
        <end position="360"/>
    </location>
</feature>
<organism evidence="4 5">
    <name type="scientific">Segatella copri</name>
    <dbReference type="NCBI Taxonomy" id="165179"/>
    <lineage>
        <taxon>Bacteria</taxon>
        <taxon>Pseudomonadati</taxon>
        <taxon>Bacteroidota</taxon>
        <taxon>Bacteroidia</taxon>
        <taxon>Bacteroidales</taxon>
        <taxon>Prevotellaceae</taxon>
        <taxon>Segatella</taxon>
    </lineage>
</organism>
<dbReference type="Proteomes" id="UP000421408">
    <property type="component" value="Unassembled WGS sequence"/>
</dbReference>
<reference evidence="5" key="1">
    <citation type="submission" date="2019-09" db="EMBL/GenBank/DDBJ databases">
        <title>Distinct polysaccharide growth profiles of human intestinal Prevotella copri isolates.</title>
        <authorList>
            <person name="Fehlner-Peach H."/>
            <person name="Magnabosco C."/>
            <person name="Raghavan V."/>
            <person name="Scher J.U."/>
            <person name="Tett A."/>
            <person name="Cox L.M."/>
            <person name="Gottsegen C."/>
            <person name="Watters A."/>
            <person name="Wiltshire- Gordon J.D."/>
            <person name="Segata N."/>
            <person name="Bonneau R."/>
            <person name="Littman D.R."/>
        </authorList>
    </citation>
    <scope>NUCLEOTIDE SEQUENCE [LARGE SCALE GENOMIC DNA]</scope>
    <source>
        <strain evidence="5">iAA108</strain>
    </source>
</reference>
<evidence type="ECO:0000313" key="5">
    <source>
        <dbReference type="Proteomes" id="UP000421408"/>
    </source>
</evidence>
<feature type="domain" description="DUF6377" evidence="3">
    <location>
        <begin position="268"/>
        <end position="536"/>
    </location>
</feature>
<dbReference type="Pfam" id="PF19904">
    <property type="entry name" value="DUF6377"/>
    <property type="match status" value="1"/>
</dbReference>
<name>A0AA90UWF5_9BACT</name>
<proteinExistence type="predicted"/>
<keyword evidence="2" id="KW-0472">Membrane</keyword>
<protein>
    <recommendedName>
        <fullName evidence="3">DUF6377 domain-containing protein</fullName>
    </recommendedName>
</protein>
<dbReference type="EMBL" id="VZCC01000014">
    <property type="protein sequence ID" value="MQN83018.1"/>
    <property type="molecule type" value="Genomic_DNA"/>
</dbReference>
<keyword evidence="2" id="KW-0812">Transmembrane</keyword>
<feature type="coiled-coil region" evidence="1">
    <location>
        <begin position="57"/>
        <end position="84"/>
    </location>
</feature>
<evidence type="ECO:0000256" key="2">
    <source>
        <dbReference type="SAM" id="Phobius"/>
    </source>
</evidence>
<keyword evidence="1" id="KW-0175">Coiled coil</keyword>
<feature type="coiled-coil region" evidence="1">
    <location>
        <begin position="368"/>
        <end position="413"/>
    </location>
</feature>
<dbReference type="AlphaFoldDB" id="A0AA90UWF5"/>